<keyword evidence="3" id="KW-0863">Zinc-finger</keyword>
<dbReference type="InterPro" id="IPR017868">
    <property type="entry name" value="Filamin/ABP280_repeat-like"/>
</dbReference>
<comment type="caution">
    <text evidence="8">The sequence shown here is derived from an EMBL/GenBank/DDBJ whole genome shotgun (WGS) entry which is preliminary data.</text>
</comment>
<dbReference type="InterPro" id="IPR011042">
    <property type="entry name" value="6-blade_b-propeller_TolB-like"/>
</dbReference>
<dbReference type="Pfam" id="PF01436">
    <property type="entry name" value="NHL"/>
    <property type="match status" value="4"/>
</dbReference>
<evidence type="ECO:0000256" key="2">
    <source>
        <dbReference type="ARBA" id="ARBA00022737"/>
    </source>
</evidence>
<feature type="repeat" description="NHL" evidence="6">
    <location>
        <begin position="545"/>
        <end position="582"/>
    </location>
</feature>
<sequence>QEHRVVAVSAFQDNDLEDILKQKQGPVCQSDYAKRQENTTATAVNDVNNNIACNLDSAKGSLDTISCCIQLLEEKSRLLKYRFQTIKEQIELTVKSLVLTLRLKEQELIAEAENQTIQAQEQLSKTKEEFQVQLNKRGELVSQIEALVERNTEVECVNAKKMLDELFQNLQELKDLDMPSTADWKTVTMFTKNEGISKSIQDLGIGHLAARKTTTEANQCSVKWFQAATAGLEAEIEVITRNSAGEQCYFPGDYVSLQLISAQDRNTVTEIKITDNNDGSYKVSFIPGEAGQQLPAVKVNGEIIGDFPPIFIKERSFIPVRLIANGVSPWGVTVNDLNQIFVSDMDNNRIVVFDENGEFIRSFGQDYVNKPTGICIDNEGRIYVANRGDNKILLFNSRGEYITVVHNGDLLKEPRGISLDAEGNLVVCDKGNFCLQFVSPNGSFLKKIGEKGGLKFPFDCLCYQDKVFVSDRNANLVKVYSHSNGRFLYEFGRCTNVNSEIALKEPLGLALDRLGNLLVSSGNSSNDHRVFVYTLEGRFVTAFGGSRGGELGQFGKPTNVTVLTNGRIVVCEFENCRLQVFD</sequence>
<dbReference type="Proteomes" id="UP001159405">
    <property type="component" value="Unassembled WGS sequence"/>
</dbReference>
<organism evidence="8 9">
    <name type="scientific">Porites lobata</name>
    <dbReference type="NCBI Taxonomy" id="104759"/>
    <lineage>
        <taxon>Eukaryota</taxon>
        <taxon>Metazoa</taxon>
        <taxon>Cnidaria</taxon>
        <taxon>Anthozoa</taxon>
        <taxon>Hexacorallia</taxon>
        <taxon>Scleractinia</taxon>
        <taxon>Fungiina</taxon>
        <taxon>Poritidae</taxon>
        <taxon>Porites</taxon>
    </lineage>
</organism>
<evidence type="ECO:0000256" key="7">
    <source>
        <dbReference type="SAM" id="Coils"/>
    </source>
</evidence>
<evidence type="ECO:0000256" key="4">
    <source>
        <dbReference type="ARBA" id="ARBA00022833"/>
    </source>
</evidence>
<keyword evidence="1" id="KW-0479">Metal-binding</keyword>
<gene>
    <name evidence="8" type="ORF">PLOB_00000432</name>
</gene>
<feature type="repeat" description="NHL" evidence="6">
    <location>
        <begin position="357"/>
        <end position="398"/>
    </location>
</feature>
<evidence type="ECO:0000256" key="5">
    <source>
        <dbReference type="PROSITE-ProRule" id="PRU00087"/>
    </source>
</evidence>
<dbReference type="Gene3D" id="2.120.10.30">
    <property type="entry name" value="TolB, C-terminal domain"/>
    <property type="match status" value="2"/>
</dbReference>
<dbReference type="CDD" id="cd05819">
    <property type="entry name" value="NHL"/>
    <property type="match status" value="1"/>
</dbReference>
<dbReference type="InterPro" id="IPR013783">
    <property type="entry name" value="Ig-like_fold"/>
</dbReference>
<dbReference type="InterPro" id="IPR001258">
    <property type="entry name" value="NHL_repeat"/>
</dbReference>
<feature type="non-terminal residue" evidence="8">
    <location>
        <position position="1"/>
    </location>
</feature>
<reference evidence="8 9" key="1">
    <citation type="submission" date="2022-05" db="EMBL/GenBank/DDBJ databases">
        <authorList>
            <consortium name="Genoscope - CEA"/>
            <person name="William W."/>
        </authorList>
    </citation>
    <scope>NUCLEOTIDE SEQUENCE [LARGE SCALE GENOMIC DNA]</scope>
</reference>
<protein>
    <submittedName>
        <fullName evidence="8">Uncharacterized protein</fullName>
    </submittedName>
</protein>
<dbReference type="SMART" id="SM00557">
    <property type="entry name" value="IG_FLMN"/>
    <property type="match status" value="1"/>
</dbReference>
<feature type="repeat" description="NHL" evidence="6">
    <location>
        <begin position="328"/>
        <end position="356"/>
    </location>
</feature>
<dbReference type="InterPro" id="IPR014756">
    <property type="entry name" value="Ig_E-set"/>
</dbReference>
<dbReference type="EMBL" id="CALNXK010000001">
    <property type="protein sequence ID" value="CAH3032365.1"/>
    <property type="molecule type" value="Genomic_DNA"/>
</dbReference>
<keyword evidence="7" id="KW-0175">Coiled coil</keyword>
<feature type="repeat" description="Filamin" evidence="5">
    <location>
        <begin position="270"/>
        <end position="308"/>
    </location>
</feature>
<evidence type="ECO:0000256" key="3">
    <source>
        <dbReference type="ARBA" id="ARBA00022771"/>
    </source>
</evidence>
<keyword evidence="9" id="KW-1185">Reference proteome</keyword>
<dbReference type="PROSITE" id="PS51125">
    <property type="entry name" value="NHL"/>
    <property type="match status" value="3"/>
</dbReference>
<dbReference type="PROSITE" id="PS50194">
    <property type="entry name" value="FILAMIN_REPEAT"/>
    <property type="match status" value="1"/>
</dbReference>
<dbReference type="SUPFAM" id="SSF81296">
    <property type="entry name" value="E set domains"/>
    <property type="match status" value="1"/>
</dbReference>
<accession>A0ABN8MUB6</accession>
<dbReference type="SUPFAM" id="SSF101898">
    <property type="entry name" value="NHL repeat"/>
    <property type="match status" value="1"/>
</dbReference>
<evidence type="ECO:0000313" key="9">
    <source>
        <dbReference type="Proteomes" id="UP001159405"/>
    </source>
</evidence>
<evidence type="ECO:0000256" key="1">
    <source>
        <dbReference type="ARBA" id="ARBA00022723"/>
    </source>
</evidence>
<keyword evidence="2" id="KW-0677">Repeat</keyword>
<dbReference type="Gene3D" id="2.60.40.10">
    <property type="entry name" value="Immunoglobulins"/>
    <property type="match status" value="1"/>
</dbReference>
<keyword evidence="4" id="KW-0862">Zinc</keyword>
<proteinExistence type="predicted"/>
<evidence type="ECO:0000256" key="6">
    <source>
        <dbReference type="PROSITE-ProRule" id="PRU00504"/>
    </source>
</evidence>
<feature type="coiled-coil region" evidence="7">
    <location>
        <begin position="102"/>
        <end position="129"/>
    </location>
</feature>
<dbReference type="PANTHER" id="PTHR24104">
    <property type="entry name" value="E3 UBIQUITIN-PROTEIN LIGASE NHLRC1-RELATED"/>
    <property type="match status" value="1"/>
</dbReference>
<dbReference type="InterPro" id="IPR050952">
    <property type="entry name" value="TRIM-NHL_E3_ligases"/>
</dbReference>
<evidence type="ECO:0000313" key="8">
    <source>
        <dbReference type="EMBL" id="CAH3032365.1"/>
    </source>
</evidence>
<dbReference type="Pfam" id="PF00630">
    <property type="entry name" value="Filamin"/>
    <property type="match status" value="1"/>
</dbReference>
<dbReference type="PANTHER" id="PTHR24104:SF25">
    <property type="entry name" value="PROTEIN LIN-41"/>
    <property type="match status" value="1"/>
</dbReference>
<dbReference type="InterPro" id="IPR001298">
    <property type="entry name" value="Filamin/ABP280_rpt"/>
</dbReference>
<name>A0ABN8MUB6_9CNID</name>